<feature type="non-terminal residue" evidence="2">
    <location>
        <position position="1"/>
    </location>
</feature>
<dbReference type="InterPro" id="IPR013342">
    <property type="entry name" value="Mandelate_racemase_C"/>
</dbReference>
<organism evidence="2">
    <name type="scientific">marine metagenome</name>
    <dbReference type="NCBI Taxonomy" id="408172"/>
    <lineage>
        <taxon>unclassified sequences</taxon>
        <taxon>metagenomes</taxon>
        <taxon>ecological metagenomes</taxon>
    </lineage>
</organism>
<evidence type="ECO:0000313" key="2">
    <source>
        <dbReference type="EMBL" id="SVC99856.1"/>
    </source>
</evidence>
<dbReference type="CDD" id="cd03316">
    <property type="entry name" value="MR_like"/>
    <property type="match status" value="1"/>
</dbReference>
<gene>
    <name evidence="2" type="ORF">METZ01_LOCUS352710</name>
</gene>
<dbReference type="InterPro" id="IPR029065">
    <property type="entry name" value="Enolase_C-like"/>
</dbReference>
<proteinExistence type="predicted"/>
<dbReference type="AlphaFoldDB" id="A0A382RQB9"/>
<protein>
    <recommendedName>
        <fullName evidence="1">Mandelate racemase/muconate lactonizing enzyme C-terminal domain-containing protein</fullName>
    </recommendedName>
</protein>
<dbReference type="Gene3D" id="3.30.390.10">
    <property type="entry name" value="Enolase-like, N-terminal domain"/>
    <property type="match status" value="1"/>
</dbReference>
<reference evidence="2" key="1">
    <citation type="submission" date="2018-05" db="EMBL/GenBank/DDBJ databases">
        <authorList>
            <person name="Lanie J.A."/>
            <person name="Ng W.-L."/>
            <person name="Kazmierczak K.M."/>
            <person name="Andrzejewski T.M."/>
            <person name="Davidsen T.M."/>
            <person name="Wayne K.J."/>
            <person name="Tettelin H."/>
            <person name="Glass J.I."/>
            <person name="Rusch D."/>
            <person name="Podicherti R."/>
            <person name="Tsui H.-C.T."/>
            <person name="Winkler M.E."/>
        </authorList>
    </citation>
    <scope>NUCLEOTIDE SEQUENCE</scope>
</reference>
<dbReference type="EMBL" id="UINC01123403">
    <property type="protein sequence ID" value="SVC99856.1"/>
    <property type="molecule type" value="Genomic_DNA"/>
</dbReference>
<dbReference type="InterPro" id="IPR029017">
    <property type="entry name" value="Enolase-like_N"/>
</dbReference>
<dbReference type="Gene3D" id="3.20.20.120">
    <property type="entry name" value="Enolase-like C-terminal domain"/>
    <property type="match status" value="1"/>
</dbReference>
<dbReference type="PANTHER" id="PTHR48080">
    <property type="entry name" value="D-GALACTONATE DEHYDRATASE-RELATED"/>
    <property type="match status" value="1"/>
</dbReference>
<dbReference type="SUPFAM" id="SSF51604">
    <property type="entry name" value="Enolase C-terminal domain-like"/>
    <property type="match status" value="1"/>
</dbReference>
<sequence length="258" mass="28847">VYCGGTIFRSPEEAVSEVHRDIDQGYAGIKGNTLEDRTWPMDISVVENCTLCVAAIREAVGSEFDILLDAHGSPTPELSVEFARRVSAYQPLFLEEPVKVGSLEALIEVKQKSPVPIATGEKLFTVRDFLPLINQRACAFLQPDTGHCFGITTMVEIARNAEQAQMLMAPHMAAGPVLYAATLQADAVMNNFLIQETHGFTEFNRCIEHNWIIKDGYINISQDPGLGIKVKEKDISQFNYEPLPYRQYRHLDGSWKGW</sequence>
<dbReference type="PANTHER" id="PTHR48080:SF2">
    <property type="entry name" value="D-GALACTONATE DEHYDRATASE"/>
    <property type="match status" value="1"/>
</dbReference>
<accession>A0A382RQB9</accession>
<feature type="domain" description="Mandelate racemase/muconate lactonizing enzyme C-terminal" evidence="1">
    <location>
        <begin position="11"/>
        <end position="116"/>
    </location>
</feature>
<dbReference type="Pfam" id="PF13378">
    <property type="entry name" value="MR_MLE_C"/>
    <property type="match status" value="1"/>
</dbReference>
<dbReference type="InterPro" id="IPR034593">
    <property type="entry name" value="DgoD-like"/>
</dbReference>
<dbReference type="SFLD" id="SFLDS00001">
    <property type="entry name" value="Enolase"/>
    <property type="match status" value="1"/>
</dbReference>
<dbReference type="SMART" id="SM00922">
    <property type="entry name" value="MR_MLE"/>
    <property type="match status" value="1"/>
</dbReference>
<dbReference type="InterPro" id="IPR036849">
    <property type="entry name" value="Enolase-like_C_sf"/>
</dbReference>
<evidence type="ECO:0000259" key="1">
    <source>
        <dbReference type="SMART" id="SM00922"/>
    </source>
</evidence>
<name>A0A382RQB9_9ZZZZ</name>